<sequence length="315" mass="34953">MSGKRFAVFLSMKGCKGRCVYCDQKAITGENPPSPEEIKNAIESSDIDFEEICFFGGSFTCLPTKNQRDYLQISKDLSIPARMSTHPMCIDQRALDLLSEFPITMIELGISSLDDETLALCRRGYTGDDGLRAIELIMRNNYDVCAQLMIGLPGQTMESSLMDIKRLAELKGPRDMTLRIYPCLVLENTELYRMMGDGYEPLKIEDTVTWGGELLFNAEKMGFKVQRIGLSETPSLAKAVAGGPHHPALGEMIRGYGMAKKLSCISKEGPWFLPANRISLLTGHGGMGLKEMAKIVGLTIEETKKRIFVRTSVVD</sequence>
<dbReference type="InterPro" id="IPR006638">
    <property type="entry name" value="Elp3/MiaA/NifB-like_rSAM"/>
</dbReference>
<evidence type="ECO:0000313" key="9">
    <source>
        <dbReference type="Proteomes" id="UP000193355"/>
    </source>
</evidence>
<dbReference type="InterPro" id="IPR007197">
    <property type="entry name" value="rSAM"/>
</dbReference>
<dbReference type="SFLD" id="SFLDG01086">
    <property type="entry name" value="elongater_protein-like"/>
    <property type="match status" value="1"/>
</dbReference>
<dbReference type="SUPFAM" id="SSF102114">
    <property type="entry name" value="Radical SAM enzymes"/>
    <property type="match status" value="1"/>
</dbReference>
<evidence type="ECO:0000313" key="8">
    <source>
        <dbReference type="EMBL" id="SMG48077.1"/>
    </source>
</evidence>
<keyword evidence="5" id="KW-0408">Iron</keyword>
<protein>
    <submittedName>
        <fullName evidence="8">Radical_SAM C-terminal domain-containing protein</fullName>
    </submittedName>
</protein>
<evidence type="ECO:0000256" key="4">
    <source>
        <dbReference type="ARBA" id="ARBA00022723"/>
    </source>
</evidence>
<evidence type="ECO:0000259" key="7">
    <source>
        <dbReference type="PROSITE" id="PS51918"/>
    </source>
</evidence>
<dbReference type="Gene3D" id="3.20.20.70">
    <property type="entry name" value="Aldolase class I"/>
    <property type="match status" value="1"/>
</dbReference>
<feature type="domain" description="Radical SAM core" evidence="7">
    <location>
        <begin position="2"/>
        <end position="224"/>
    </location>
</feature>
<dbReference type="Proteomes" id="UP000193355">
    <property type="component" value="Unassembled WGS sequence"/>
</dbReference>
<evidence type="ECO:0000256" key="5">
    <source>
        <dbReference type="ARBA" id="ARBA00023004"/>
    </source>
</evidence>
<dbReference type="InterPro" id="IPR032432">
    <property type="entry name" value="Radical_SAM_C"/>
</dbReference>
<keyword evidence="3" id="KW-0949">S-adenosyl-L-methionine</keyword>
<gene>
    <name evidence="8" type="ORF">SAMN06275492_1447</name>
</gene>
<dbReference type="SFLD" id="SFLDG01082">
    <property type="entry name" value="B12-binding_domain_containing"/>
    <property type="match status" value="1"/>
</dbReference>
<dbReference type="EMBL" id="FXBB01000044">
    <property type="protein sequence ID" value="SMG48077.1"/>
    <property type="molecule type" value="Genomic_DNA"/>
</dbReference>
<dbReference type="Pfam" id="PF04055">
    <property type="entry name" value="Radical_SAM"/>
    <property type="match status" value="1"/>
</dbReference>
<dbReference type="SFLD" id="SFLDS00029">
    <property type="entry name" value="Radical_SAM"/>
    <property type="match status" value="2"/>
</dbReference>
<proteinExistence type="predicted"/>
<dbReference type="STRING" id="561720.SAMN06275492_1447"/>
<dbReference type="PROSITE" id="PS51918">
    <property type="entry name" value="RADICAL_SAM"/>
    <property type="match status" value="1"/>
</dbReference>
<dbReference type="GO" id="GO:0003824">
    <property type="term" value="F:catalytic activity"/>
    <property type="evidence" value="ECO:0007669"/>
    <property type="project" value="InterPro"/>
</dbReference>
<dbReference type="CDD" id="cd01335">
    <property type="entry name" value="Radical_SAM"/>
    <property type="match status" value="1"/>
</dbReference>
<dbReference type="GO" id="GO:0051539">
    <property type="term" value="F:4 iron, 4 sulfur cluster binding"/>
    <property type="evidence" value="ECO:0007669"/>
    <property type="project" value="UniProtKB-KW"/>
</dbReference>
<dbReference type="PANTHER" id="PTHR11135">
    <property type="entry name" value="HISTONE ACETYLTRANSFERASE-RELATED"/>
    <property type="match status" value="1"/>
</dbReference>
<accession>A0A1X7L353</accession>
<evidence type="ECO:0000256" key="6">
    <source>
        <dbReference type="ARBA" id="ARBA00023014"/>
    </source>
</evidence>
<dbReference type="GO" id="GO:0005737">
    <property type="term" value="C:cytoplasm"/>
    <property type="evidence" value="ECO:0007669"/>
    <property type="project" value="TreeGrafter"/>
</dbReference>
<dbReference type="SMART" id="SM00729">
    <property type="entry name" value="Elp3"/>
    <property type="match status" value="1"/>
</dbReference>
<evidence type="ECO:0000256" key="1">
    <source>
        <dbReference type="ARBA" id="ARBA00001966"/>
    </source>
</evidence>
<dbReference type="PANTHER" id="PTHR11135:SF0">
    <property type="entry name" value="ELONGATOR COMPLEX PROTEIN 3"/>
    <property type="match status" value="1"/>
</dbReference>
<keyword evidence="6" id="KW-0411">Iron-sulfur</keyword>
<dbReference type="InterPro" id="IPR013785">
    <property type="entry name" value="Aldolase_TIM"/>
</dbReference>
<dbReference type="GO" id="GO:0046872">
    <property type="term" value="F:metal ion binding"/>
    <property type="evidence" value="ECO:0007669"/>
    <property type="project" value="UniProtKB-KW"/>
</dbReference>
<dbReference type="Pfam" id="PF16199">
    <property type="entry name" value="Radical_SAM_C"/>
    <property type="match status" value="1"/>
</dbReference>
<reference evidence="9" key="1">
    <citation type="submission" date="2017-04" db="EMBL/GenBank/DDBJ databases">
        <authorList>
            <person name="Varghese N."/>
            <person name="Submissions S."/>
        </authorList>
    </citation>
    <scope>NUCLEOTIDE SEQUENCE [LARGE SCALE GENOMIC DNA]</scope>
    <source>
        <strain evidence="9">USBA 82</strain>
    </source>
</reference>
<evidence type="ECO:0000256" key="2">
    <source>
        <dbReference type="ARBA" id="ARBA00022485"/>
    </source>
</evidence>
<dbReference type="InterPro" id="IPR039661">
    <property type="entry name" value="ELP3"/>
</dbReference>
<keyword evidence="4" id="KW-0479">Metal-binding</keyword>
<comment type="cofactor">
    <cofactor evidence="1">
        <name>[4Fe-4S] cluster</name>
        <dbReference type="ChEBI" id="CHEBI:49883"/>
    </cofactor>
</comment>
<organism evidence="8 9">
    <name type="scientific">Dethiosulfovibrio salsuginis</name>
    <dbReference type="NCBI Taxonomy" id="561720"/>
    <lineage>
        <taxon>Bacteria</taxon>
        <taxon>Thermotogati</taxon>
        <taxon>Synergistota</taxon>
        <taxon>Synergistia</taxon>
        <taxon>Synergistales</taxon>
        <taxon>Dethiosulfovibrionaceae</taxon>
        <taxon>Dethiosulfovibrio</taxon>
    </lineage>
</organism>
<keyword evidence="9" id="KW-1185">Reference proteome</keyword>
<name>A0A1X7L353_9BACT</name>
<dbReference type="InterPro" id="IPR058240">
    <property type="entry name" value="rSAM_sf"/>
</dbReference>
<dbReference type="RefSeq" id="WP_159448346.1">
    <property type="nucleotide sequence ID" value="NZ_FXBB01000044.1"/>
</dbReference>
<dbReference type="AlphaFoldDB" id="A0A1X7L353"/>
<dbReference type="OrthoDB" id="9815044at2"/>
<dbReference type="GO" id="GO:0002926">
    <property type="term" value="P:tRNA wobble base 5-methoxycarbonylmethyl-2-thiouridinylation"/>
    <property type="evidence" value="ECO:0007669"/>
    <property type="project" value="TreeGrafter"/>
</dbReference>
<keyword evidence="2" id="KW-0004">4Fe-4S</keyword>
<evidence type="ECO:0000256" key="3">
    <source>
        <dbReference type="ARBA" id="ARBA00022691"/>
    </source>
</evidence>